<name>A0AAD9G1I5_9STRA</name>
<organism evidence="2 3">
    <name type="scientific">Phytophthora citrophthora</name>
    <dbReference type="NCBI Taxonomy" id="4793"/>
    <lineage>
        <taxon>Eukaryota</taxon>
        <taxon>Sar</taxon>
        <taxon>Stramenopiles</taxon>
        <taxon>Oomycota</taxon>
        <taxon>Peronosporomycetes</taxon>
        <taxon>Peronosporales</taxon>
        <taxon>Peronosporaceae</taxon>
        <taxon>Phytophthora</taxon>
    </lineage>
</organism>
<keyword evidence="1" id="KW-0472">Membrane</keyword>
<dbReference type="Proteomes" id="UP001259832">
    <property type="component" value="Unassembled WGS sequence"/>
</dbReference>
<gene>
    <name evidence="2" type="ORF">P3T76_014568</name>
</gene>
<protein>
    <submittedName>
        <fullName evidence="2">Uncharacterized protein</fullName>
    </submittedName>
</protein>
<feature type="transmembrane region" description="Helical" evidence="1">
    <location>
        <begin position="511"/>
        <end position="527"/>
    </location>
</feature>
<evidence type="ECO:0000313" key="3">
    <source>
        <dbReference type="Proteomes" id="UP001259832"/>
    </source>
</evidence>
<sequence length="772" mass="84215">MIYAAPLDTGDVSQHEDVADGDTVETQLTLHKKKVELHSKGHNAVFALCGGLRQLALFSIAAMGLWPLALQLILVPESVFGDGHGDRYEQLSYFAFENDHYQVLEPRKVECTDLQSMLFGGTSPVATTDLVRAIPQATFEDVRSLVVNQTTGDFITKISVDTGILGLSVDNSACFGGVDAEGAIQIEALLSAKDAPSFGVDASCLQGSASHMRLRLQSTEFYVENTMGELNPSRVSGAMFIVSLVGPDLSPTESSCYETTRKARYAATETETEYIRLVSVYSKQLLVPETCAKFSLFGGLRDTFGCAYSAIGTSGAVANLNSDGVKRSYSFPAPWRMIQCSMSGECSSLLFTQLWLSEWTTEVTASGEVLRHNFVNHKVNEVTVDTTFSIRLLISLQILSLVVTAYLTSVRGWYRIQCAFVSPWTRVVNATTSCTIAKVVRSSYNFILAAQMVLGILQWRKQLTIDMLVGADTSQAVLRAFGCGTLVVVLAINIVFARAGDLKMQEMEPSFAHVVGFLVSLILYLISRSESVSVSVRALLAKGMRSVSATDVTKYSGCRGSSVCALEASLGMYTVVLILIIVVAAFIGLTAHAMLQASVRAGPRIRVSSSSPSPVQNKSFTMVNSFTRFLDDRSRDTSLYDCSTEVYVQASGQDLFSTRAQLEACGFVLTSSILFRYRDLPLFFIARVVPIQVLNFFNLTVTTYELLHTSKMLNGISVVLVADQVIHTHWSRLKGPRLDWMEGYIGGDGETSYPSTRNSFGRGQSKAVRAVG</sequence>
<reference evidence="2" key="1">
    <citation type="submission" date="2023-08" db="EMBL/GenBank/DDBJ databases">
        <title>Reference Genome Resource for the Citrus Pathogen Phytophthora citrophthora.</title>
        <authorList>
            <person name="Moller H."/>
            <person name="Coetzee B."/>
            <person name="Rose L.J."/>
            <person name="Van Niekerk J.M."/>
        </authorList>
    </citation>
    <scope>NUCLEOTIDE SEQUENCE</scope>
    <source>
        <strain evidence="2">STE-U-9442</strain>
    </source>
</reference>
<accession>A0AAD9G1I5</accession>
<dbReference type="EMBL" id="JASMQC010000043">
    <property type="protein sequence ID" value="KAK1929893.1"/>
    <property type="molecule type" value="Genomic_DNA"/>
</dbReference>
<keyword evidence="1" id="KW-0812">Transmembrane</keyword>
<evidence type="ECO:0000313" key="2">
    <source>
        <dbReference type="EMBL" id="KAK1929893.1"/>
    </source>
</evidence>
<keyword evidence="1" id="KW-1133">Transmembrane helix</keyword>
<feature type="transmembrane region" description="Helical" evidence="1">
    <location>
        <begin position="479"/>
        <end position="499"/>
    </location>
</feature>
<feature type="transmembrane region" description="Helical" evidence="1">
    <location>
        <begin position="388"/>
        <end position="407"/>
    </location>
</feature>
<feature type="transmembrane region" description="Helical" evidence="1">
    <location>
        <begin position="570"/>
        <end position="595"/>
    </location>
</feature>
<keyword evidence="3" id="KW-1185">Reference proteome</keyword>
<dbReference type="AlphaFoldDB" id="A0AAD9G1I5"/>
<proteinExistence type="predicted"/>
<feature type="transmembrane region" description="Helical" evidence="1">
    <location>
        <begin position="443"/>
        <end position="459"/>
    </location>
</feature>
<evidence type="ECO:0000256" key="1">
    <source>
        <dbReference type="SAM" id="Phobius"/>
    </source>
</evidence>
<comment type="caution">
    <text evidence="2">The sequence shown here is derived from an EMBL/GenBank/DDBJ whole genome shotgun (WGS) entry which is preliminary data.</text>
</comment>